<dbReference type="SMART" id="SM00320">
    <property type="entry name" value="WD40"/>
    <property type="match status" value="13"/>
</dbReference>
<dbReference type="InterPro" id="IPR019775">
    <property type="entry name" value="WD40_repeat_CS"/>
</dbReference>
<feature type="repeat" description="WD" evidence="3">
    <location>
        <begin position="586"/>
        <end position="627"/>
    </location>
</feature>
<dbReference type="Pfam" id="PF00400">
    <property type="entry name" value="WD40"/>
    <property type="match status" value="11"/>
</dbReference>
<feature type="transmembrane region" description="Helical" evidence="6">
    <location>
        <begin position="285"/>
        <end position="307"/>
    </location>
</feature>
<feature type="repeat" description="WD" evidence="3">
    <location>
        <begin position="800"/>
        <end position="831"/>
    </location>
</feature>
<keyword evidence="6" id="KW-1133">Transmembrane helix</keyword>
<comment type="caution">
    <text evidence="7">The sequence shown here is derived from an EMBL/GenBank/DDBJ whole genome shotgun (WGS) entry which is preliminary data.</text>
</comment>
<keyword evidence="8" id="KW-1185">Reference proteome</keyword>
<feature type="region of interest" description="Disordered" evidence="5">
    <location>
        <begin position="48"/>
        <end position="71"/>
    </location>
</feature>
<evidence type="ECO:0000256" key="1">
    <source>
        <dbReference type="ARBA" id="ARBA00022574"/>
    </source>
</evidence>
<dbReference type="PRINTS" id="PR00320">
    <property type="entry name" value="GPROTEINBRPT"/>
</dbReference>
<name>A0ABW7CES9_9CYAN</name>
<evidence type="ECO:0000256" key="3">
    <source>
        <dbReference type="PROSITE-ProRule" id="PRU00221"/>
    </source>
</evidence>
<keyword evidence="6" id="KW-0812">Transmembrane</keyword>
<feature type="coiled-coil region" evidence="4">
    <location>
        <begin position="237"/>
        <end position="285"/>
    </location>
</feature>
<evidence type="ECO:0008006" key="9">
    <source>
        <dbReference type="Google" id="ProtNLM"/>
    </source>
</evidence>
<accession>A0ABW7CES9</accession>
<evidence type="ECO:0000256" key="5">
    <source>
        <dbReference type="SAM" id="MobiDB-lite"/>
    </source>
</evidence>
<dbReference type="RefSeq" id="WP_393013663.1">
    <property type="nucleotide sequence ID" value="NZ_JAZAQF010000069.1"/>
</dbReference>
<keyword evidence="6" id="KW-0472">Membrane</keyword>
<dbReference type="InterPro" id="IPR020472">
    <property type="entry name" value="WD40_PAC1"/>
</dbReference>
<dbReference type="EMBL" id="JAZAQF010000069">
    <property type="protein sequence ID" value="MFG3818356.1"/>
    <property type="molecule type" value="Genomic_DNA"/>
</dbReference>
<feature type="repeat" description="WD" evidence="3">
    <location>
        <begin position="504"/>
        <end position="537"/>
    </location>
</feature>
<feature type="repeat" description="WD" evidence="3">
    <location>
        <begin position="755"/>
        <end position="786"/>
    </location>
</feature>
<dbReference type="PROSITE" id="PS00678">
    <property type="entry name" value="WD_REPEATS_1"/>
    <property type="match status" value="1"/>
</dbReference>
<feature type="compositionally biased region" description="Basic and acidic residues" evidence="5">
    <location>
        <begin position="49"/>
        <end position="66"/>
    </location>
</feature>
<feature type="repeat" description="WD" evidence="3">
    <location>
        <begin position="545"/>
        <end position="576"/>
    </location>
</feature>
<dbReference type="InterPro" id="IPR015943">
    <property type="entry name" value="WD40/YVTN_repeat-like_dom_sf"/>
</dbReference>
<evidence type="ECO:0000313" key="8">
    <source>
        <dbReference type="Proteomes" id="UP001604335"/>
    </source>
</evidence>
<feature type="repeat" description="WD" evidence="3">
    <location>
        <begin position="628"/>
        <end position="659"/>
    </location>
</feature>
<keyword evidence="4" id="KW-0175">Coiled coil</keyword>
<protein>
    <recommendedName>
        <fullName evidence="9">Anaphase-promoting complex subunit 4 WD40 domain-containing protein</fullName>
    </recommendedName>
</protein>
<dbReference type="SUPFAM" id="SSF50978">
    <property type="entry name" value="WD40 repeat-like"/>
    <property type="match status" value="2"/>
</dbReference>
<reference evidence="8" key="1">
    <citation type="journal article" date="2024" name="Algal Res.">
        <title>Biochemical, toxicological and genomic investigation of a high-biomass producing Limnothrix strain isolated from Italian shallow drinking water reservoir.</title>
        <authorList>
            <person name="Simonazzi M."/>
            <person name="Shishido T.K."/>
            <person name="Delbaje E."/>
            <person name="Wahlsten M."/>
            <person name="Fewer D.P."/>
            <person name="Sivonen K."/>
            <person name="Pezzolesi L."/>
            <person name="Pistocchi R."/>
        </authorList>
    </citation>
    <scope>NUCLEOTIDE SEQUENCE [LARGE SCALE GENOMIC DNA]</scope>
    <source>
        <strain evidence="8">LRLZ20PSL1</strain>
    </source>
</reference>
<dbReference type="PANTHER" id="PTHR19848:SF8">
    <property type="entry name" value="F-BOX AND WD REPEAT DOMAIN CONTAINING 7"/>
    <property type="match status" value="1"/>
</dbReference>
<dbReference type="InterPro" id="IPR036322">
    <property type="entry name" value="WD40_repeat_dom_sf"/>
</dbReference>
<sequence length="1007" mass="112844">MNVVPQPERVLWEILRWTSGQPFLVQKICALVLRSRQLSAAMPAAAVDRTTHTTDHAADRTADRAADPSVDTNPLAQFSPRAFVDHLIQSQILNHWEASDEPEHLKTIRDRLLYDERSAGRRLMLYRQICRAELSADPPPHPPGQATVPLVQADGSAAQTELLLAGIVEKRDGYLRVKCRIYREVFNLAWVDRQLDDLRPYAIWLNAWVESNYRDASYLLRGNPLREALDWMQKRSLDDLDYRYLAASQELEQLEIQRQLELDRLREAEARLEIEQRSVQRQRQLLVALSITLAASLVSGGITLYAYQQAAISDVRSTIAASRGSFASDQRLDALLQALQARDRFQQLRFVPAQTRQELKQRTQSVLEQAVYGENEKNQRFAHPGGALAAEFSPDGQSIVTTGTDRTAKVWRSSGALVHTLEHSSLVYDATFSPDNQKLLTASLDGNLHIWDRNSGRLLKKFTAHQGGIWSVDWSQDGQWIVSGSSDLTAKIWSATTGNLKTTLRGHKSTVWSVAFHPNSQRVISTGIDGQMILWSIAGQRQRQFNAGASAVWDAIFSPDGNLILSAHADNQLRLWRADGTPVRTILRHEAAVINVAFSADGQRFASASADRTVRLWETATGRLLRIYPGHAATIRGLSFNRDGKTLASVSEDGFLRFWATENVFFEQLQDHPTTVWRVNYAAKSSPLWPQMTTITASDVRFWQRNGRPVREFTNLSEGELYSLALHPTQPQFVAGDANGKLTWVDVTTDRRQSMTGSQSPIHGVAFSPDGRYLAAVGDDLHFNLWRHENNGRYVQLQRFPAHKARIWDVAFSPDGSYVATSSTDSTVKLWTWADRARSRLQEQPAQVLKGTGSGIWGLAIRADSEQIAAASRNQEVRIWNRRGELLRQIPTQGDSGLTRVAWSPDGQLLAIAKNNSAIELRSPEGKLITTLSGHSSIVSSVSFSPDGQQLASGSEDRTATLWNLSQVRSLNFVEYGCRWVADRLQYGAQDFDLPLCGPYLDFKSKK</sequence>
<feature type="repeat" description="WD" evidence="3">
    <location>
        <begin position="849"/>
        <end position="881"/>
    </location>
</feature>
<feature type="repeat" description="WD" evidence="3">
    <location>
        <begin position="932"/>
        <end position="973"/>
    </location>
</feature>
<dbReference type="InterPro" id="IPR001680">
    <property type="entry name" value="WD40_rpt"/>
</dbReference>
<dbReference type="Proteomes" id="UP001604335">
    <property type="component" value="Unassembled WGS sequence"/>
</dbReference>
<dbReference type="PROSITE" id="PS50082">
    <property type="entry name" value="WD_REPEATS_2"/>
    <property type="match status" value="11"/>
</dbReference>
<evidence type="ECO:0000256" key="6">
    <source>
        <dbReference type="SAM" id="Phobius"/>
    </source>
</evidence>
<feature type="repeat" description="WD" evidence="3">
    <location>
        <begin position="462"/>
        <end position="503"/>
    </location>
</feature>
<feature type="repeat" description="WD" evidence="3">
    <location>
        <begin position="380"/>
        <end position="411"/>
    </location>
</feature>
<evidence type="ECO:0000256" key="4">
    <source>
        <dbReference type="SAM" id="Coils"/>
    </source>
</evidence>
<dbReference type="CDD" id="cd00200">
    <property type="entry name" value="WD40"/>
    <property type="match status" value="1"/>
</dbReference>
<dbReference type="Gene3D" id="2.130.10.10">
    <property type="entry name" value="YVTN repeat-like/Quinoprotein amine dehydrogenase"/>
    <property type="match status" value="4"/>
</dbReference>
<dbReference type="PROSITE" id="PS50294">
    <property type="entry name" value="WD_REPEATS_REGION"/>
    <property type="match status" value="10"/>
</dbReference>
<dbReference type="PANTHER" id="PTHR19848">
    <property type="entry name" value="WD40 REPEAT PROTEIN"/>
    <property type="match status" value="1"/>
</dbReference>
<evidence type="ECO:0000256" key="2">
    <source>
        <dbReference type="ARBA" id="ARBA00022737"/>
    </source>
</evidence>
<organism evidence="7 8">
    <name type="scientific">Limnothrix redekei LRLZ20PSL1</name>
    <dbReference type="NCBI Taxonomy" id="3112953"/>
    <lineage>
        <taxon>Bacteria</taxon>
        <taxon>Bacillati</taxon>
        <taxon>Cyanobacteriota</taxon>
        <taxon>Cyanophyceae</taxon>
        <taxon>Pseudanabaenales</taxon>
        <taxon>Pseudanabaenaceae</taxon>
        <taxon>Limnothrix</taxon>
    </lineage>
</organism>
<evidence type="ECO:0000313" key="7">
    <source>
        <dbReference type="EMBL" id="MFG3818356.1"/>
    </source>
</evidence>
<keyword evidence="1 3" id="KW-0853">WD repeat</keyword>
<feature type="repeat" description="WD" evidence="3">
    <location>
        <begin position="420"/>
        <end position="461"/>
    </location>
</feature>
<gene>
    <name evidence="7" type="ORF">VPK24_11965</name>
</gene>
<proteinExistence type="predicted"/>
<keyword evidence="2" id="KW-0677">Repeat</keyword>